<sequence length="393" mass="45347">MKVDVKKKIRSFLRRLTDAKKIENMNIFSKDPDNRVKLLNIVQNLSVCFSLSVPDLYNYRGLPIMYIGYSVFLCLFLVVILALTLVDIWLEFKKSLALLILESLSLIFVTVDNVGCILFSVLWGRRKMLSLITMMQRIENGFTQLSQIRELLVIHIMVIVFGTLVMIILNSAGSYSVWRNFALNFNVFLALVSILQYTIYTSIINNNFKMLNEKLETIFESYKKDQQETTGISMKNKISVSLRMMTNIIEAIDYANAVYDVRIRGFFLIFLLMTVWKLNEVMDVDSSSEDMAVLVCNIFMYQILNAVVVHPSHELVFHVEDAISAIRKVIIISSSGMELHDLNENELLWAFRLLHARTFTYTPVGWIFGNHPSVPMILYYIAIYVMVKICINS</sequence>
<evidence type="ECO:0008006" key="4">
    <source>
        <dbReference type="Google" id="ProtNLM"/>
    </source>
</evidence>
<feature type="transmembrane region" description="Helical" evidence="1">
    <location>
        <begin position="96"/>
        <end position="124"/>
    </location>
</feature>
<proteinExistence type="predicted"/>
<feature type="transmembrane region" description="Helical" evidence="1">
    <location>
        <begin position="374"/>
        <end position="391"/>
    </location>
</feature>
<organism evidence="2 3">
    <name type="scientific">Cryptolaemus montrouzieri</name>
    <dbReference type="NCBI Taxonomy" id="559131"/>
    <lineage>
        <taxon>Eukaryota</taxon>
        <taxon>Metazoa</taxon>
        <taxon>Ecdysozoa</taxon>
        <taxon>Arthropoda</taxon>
        <taxon>Hexapoda</taxon>
        <taxon>Insecta</taxon>
        <taxon>Pterygota</taxon>
        <taxon>Neoptera</taxon>
        <taxon>Endopterygota</taxon>
        <taxon>Coleoptera</taxon>
        <taxon>Polyphaga</taxon>
        <taxon>Cucujiformia</taxon>
        <taxon>Coccinelloidea</taxon>
        <taxon>Coccinellidae</taxon>
        <taxon>Scymninae</taxon>
        <taxon>Scymnini</taxon>
        <taxon>Cryptolaemus</taxon>
    </lineage>
</organism>
<name>A0ABD2MVT8_9CUCU</name>
<feature type="transmembrane region" description="Helical" evidence="1">
    <location>
        <begin position="181"/>
        <end position="200"/>
    </location>
</feature>
<evidence type="ECO:0000256" key="1">
    <source>
        <dbReference type="SAM" id="Phobius"/>
    </source>
</evidence>
<dbReference type="EMBL" id="JABFTP020000042">
    <property type="protein sequence ID" value="KAL3270534.1"/>
    <property type="molecule type" value="Genomic_DNA"/>
</dbReference>
<comment type="caution">
    <text evidence="2">The sequence shown here is derived from an EMBL/GenBank/DDBJ whole genome shotgun (WGS) entry which is preliminary data.</text>
</comment>
<reference evidence="2 3" key="1">
    <citation type="journal article" date="2021" name="BMC Biol.">
        <title>Horizontally acquired antibacterial genes associated with adaptive radiation of ladybird beetles.</title>
        <authorList>
            <person name="Li H.S."/>
            <person name="Tang X.F."/>
            <person name="Huang Y.H."/>
            <person name="Xu Z.Y."/>
            <person name="Chen M.L."/>
            <person name="Du X.Y."/>
            <person name="Qiu B.Y."/>
            <person name="Chen P.T."/>
            <person name="Zhang W."/>
            <person name="Slipinski A."/>
            <person name="Escalona H.E."/>
            <person name="Waterhouse R.M."/>
            <person name="Zwick A."/>
            <person name="Pang H."/>
        </authorList>
    </citation>
    <scope>NUCLEOTIDE SEQUENCE [LARGE SCALE GENOMIC DNA]</scope>
    <source>
        <strain evidence="2">SYSU2018</strain>
    </source>
</reference>
<keyword evidence="1" id="KW-0472">Membrane</keyword>
<feature type="transmembrane region" description="Helical" evidence="1">
    <location>
        <begin position="66"/>
        <end position="90"/>
    </location>
</feature>
<dbReference type="Proteomes" id="UP001516400">
    <property type="component" value="Unassembled WGS sequence"/>
</dbReference>
<accession>A0ABD2MVT8</accession>
<gene>
    <name evidence="2" type="ORF">HHI36_021072</name>
</gene>
<feature type="transmembrane region" description="Helical" evidence="1">
    <location>
        <begin position="151"/>
        <end position="169"/>
    </location>
</feature>
<keyword evidence="1" id="KW-1133">Transmembrane helix</keyword>
<keyword evidence="3" id="KW-1185">Reference proteome</keyword>
<protein>
    <recommendedName>
        <fullName evidence="4">Gustatory receptor</fullName>
    </recommendedName>
</protein>
<dbReference type="AlphaFoldDB" id="A0ABD2MVT8"/>
<keyword evidence="1" id="KW-0812">Transmembrane</keyword>
<evidence type="ECO:0000313" key="2">
    <source>
        <dbReference type="EMBL" id="KAL3270534.1"/>
    </source>
</evidence>
<evidence type="ECO:0000313" key="3">
    <source>
        <dbReference type="Proteomes" id="UP001516400"/>
    </source>
</evidence>